<organism evidence="1 2">
    <name type="scientific">Hydnum rufescens UP504</name>
    <dbReference type="NCBI Taxonomy" id="1448309"/>
    <lineage>
        <taxon>Eukaryota</taxon>
        <taxon>Fungi</taxon>
        <taxon>Dikarya</taxon>
        <taxon>Basidiomycota</taxon>
        <taxon>Agaricomycotina</taxon>
        <taxon>Agaricomycetes</taxon>
        <taxon>Cantharellales</taxon>
        <taxon>Hydnaceae</taxon>
        <taxon>Hydnum</taxon>
    </lineage>
</organism>
<name>A0A9P6DXH9_9AGAM</name>
<keyword evidence="2" id="KW-1185">Reference proteome</keyword>
<dbReference type="Proteomes" id="UP000886523">
    <property type="component" value="Unassembled WGS sequence"/>
</dbReference>
<accession>A0A9P6DXH9</accession>
<gene>
    <name evidence="1" type="ORF">BS47DRAFT_1338172</name>
</gene>
<dbReference type="AlphaFoldDB" id="A0A9P6DXH9"/>
<sequence>MYVSRLQESFSLVLVGLCGHENLLGHPFIVRSSAVFMASIESSSPACMTVPAPKPDLSGAHRSHFLLNGHWAPNGRYSRGLA</sequence>
<evidence type="ECO:0000313" key="1">
    <source>
        <dbReference type="EMBL" id="KAF9518496.1"/>
    </source>
</evidence>
<proteinExistence type="predicted"/>
<protein>
    <submittedName>
        <fullName evidence="1">Uncharacterized protein</fullName>
    </submittedName>
</protein>
<comment type="caution">
    <text evidence="1">The sequence shown here is derived from an EMBL/GenBank/DDBJ whole genome shotgun (WGS) entry which is preliminary data.</text>
</comment>
<dbReference type="EMBL" id="MU128924">
    <property type="protein sequence ID" value="KAF9518496.1"/>
    <property type="molecule type" value="Genomic_DNA"/>
</dbReference>
<evidence type="ECO:0000313" key="2">
    <source>
        <dbReference type="Proteomes" id="UP000886523"/>
    </source>
</evidence>
<reference evidence="1" key="1">
    <citation type="journal article" date="2020" name="Nat. Commun.">
        <title>Large-scale genome sequencing of mycorrhizal fungi provides insights into the early evolution of symbiotic traits.</title>
        <authorList>
            <person name="Miyauchi S."/>
            <person name="Kiss E."/>
            <person name="Kuo A."/>
            <person name="Drula E."/>
            <person name="Kohler A."/>
            <person name="Sanchez-Garcia M."/>
            <person name="Morin E."/>
            <person name="Andreopoulos B."/>
            <person name="Barry K.W."/>
            <person name="Bonito G."/>
            <person name="Buee M."/>
            <person name="Carver A."/>
            <person name="Chen C."/>
            <person name="Cichocki N."/>
            <person name="Clum A."/>
            <person name="Culley D."/>
            <person name="Crous P.W."/>
            <person name="Fauchery L."/>
            <person name="Girlanda M."/>
            <person name="Hayes R.D."/>
            <person name="Keri Z."/>
            <person name="LaButti K."/>
            <person name="Lipzen A."/>
            <person name="Lombard V."/>
            <person name="Magnuson J."/>
            <person name="Maillard F."/>
            <person name="Murat C."/>
            <person name="Nolan M."/>
            <person name="Ohm R.A."/>
            <person name="Pangilinan J."/>
            <person name="Pereira M.F."/>
            <person name="Perotto S."/>
            <person name="Peter M."/>
            <person name="Pfister S."/>
            <person name="Riley R."/>
            <person name="Sitrit Y."/>
            <person name="Stielow J.B."/>
            <person name="Szollosi G."/>
            <person name="Zifcakova L."/>
            <person name="Stursova M."/>
            <person name="Spatafora J.W."/>
            <person name="Tedersoo L."/>
            <person name="Vaario L.M."/>
            <person name="Yamada A."/>
            <person name="Yan M."/>
            <person name="Wang P."/>
            <person name="Xu J."/>
            <person name="Bruns T."/>
            <person name="Baldrian P."/>
            <person name="Vilgalys R."/>
            <person name="Dunand C."/>
            <person name="Henrissat B."/>
            <person name="Grigoriev I.V."/>
            <person name="Hibbett D."/>
            <person name="Nagy L.G."/>
            <person name="Martin F.M."/>
        </authorList>
    </citation>
    <scope>NUCLEOTIDE SEQUENCE</scope>
    <source>
        <strain evidence="1">UP504</strain>
    </source>
</reference>